<dbReference type="Proteomes" id="UP000189818">
    <property type="component" value="Unassembled WGS sequence"/>
</dbReference>
<evidence type="ECO:0000256" key="5">
    <source>
        <dbReference type="ARBA" id="ARBA00022692"/>
    </source>
</evidence>
<dbReference type="InterPro" id="IPR000531">
    <property type="entry name" value="Beta-barrel_TonB"/>
</dbReference>
<dbReference type="OrthoDB" id="7223550at2"/>
<dbReference type="Pfam" id="PF00593">
    <property type="entry name" value="TonB_dep_Rec_b-barrel"/>
    <property type="match status" value="1"/>
</dbReference>
<organism evidence="16 17">
    <name type="scientific">Rhizorhabdus histidinilytica</name>
    <dbReference type="NCBI Taxonomy" id="439228"/>
    <lineage>
        <taxon>Bacteria</taxon>
        <taxon>Pseudomonadati</taxon>
        <taxon>Pseudomonadota</taxon>
        <taxon>Alphaproteobacteria</taxon>
        <taxon>Sphingomonadales</taxon>
        <taxon>Sphingomonadaceae</taxon>
        <taxon>Rhizorhabdus</taxon>
    </lineage>
</organism>
<feature type="domain" description="TonB-dependent receptor plug" evidence="15">
    <location>
        <begin position="51"/>
        <end position="157"/>
    </location>
</feature>
<evidence type="ECO:0000259" key="14">
    <source>
        <dbReference type="Pfam" id="PF00593"/>
    </source>
</evidence>
<evidence type="ECO:0000256" key="13">
    <source>
        <dbReference type="SAM" id="SignalP"/>
    </source>
</evidence>
<dbReference type="Pfam" id="PF07715">
    <property type="entry name" value="Plug"/>
    <property type="match status" value="1"/>
</dbReference>
<dbReference type="PROSITE" id="PS52016">
    <property type="entry name" value="TONB_DEPENDENT_REC_3"/>
    <property type="match status" value="1"/>
</dbReference>
<keyword evidence="2 11" id="KW-0813">Transport</keyword>
<comment type="subcellular location">
    <subcellularLocation>
        <location evidence="1 11">Cell outer membrane</location>
        <topology evidence="1 11">Multi-pass membrane protein</topology>
    </subcellularLocation>
</comment>
<keyword evidence="4" id="KW-0410">Iron transport</keyword>
<evidence type="ECO:0000259" key="15">
    <source>
        <dbReference type="Pfam" id="PF07715"/>
    </source>
</evidence>
<evidence type="ECO:0000256" key="6">
    <source>
        <dbReference type="ARBA" id="ARBA00023004"/>
    </source>
</evidence>
<evidence type="ECO:0000256" key="8">
    <source>
        <dbReference type="ARBA" id="ARBA00023077"/>
    </source>
</evidence>
<comment type="similarity">
    <text evidence="11 12">Belongs to the TonB-dependent receptor family.</text>
</comment>
<keyword evidence="8 12" id="KW-0798">TonB box</keyword>
<keyword evidence="6" id="KW-0408">Iron</keyword>
<evidence type="ECO:0000256" key="10">
    <source>
        <dbReference type="ARBA" id="ARBA00023237"/>
    </source>
</evidence>
<dbReference type="PANTHER" id="PTHR32552:SF81">
    <property type="entry name" value="TONB-DEPENDENT OUTER MEMBRANE RECEPTOR"/>
    <property type="match status" value="1"/>
</dbReference>
<evidence type="ECO:0000256" key="3">
    <source>
        <dbReference type="ARBA" id="ARBA00022452"/>
    </source>
</evidence>
<dbReference type="STRING" id="439228.SAMN06295920_11712"/>
<evidence type="ECO:0000313" key="17">
    <source>
        <dbReference type="Proteomes" id="UP000189818"/>
    </source>
</evidence>
<accession>A0A1T5GNK8</accession>
<dbReference type="SUPFAM" id="SSF56935">
    <property type="entry name" value="Porins"/>
    <property type="match status" value="1"/>
</dbReference>
<dbReference type="EMBL" id="FUYM01000017">
    <property type="protein sequence ID" value="SKC10012.1"/>
    <property type="molecule type" value="Genomic_DNA"/>
</dbReference>
<keyword evidence="3 11" id="KW-1134">Transmembrane beta strand</keyword>
<evidence type="ECO:0000256" key="1">
    <source>
        <dbReference type="ARBA" id="ARBA00004571"/>
    </source>
</evidence>
<protein>
    <submittedName>
        <fullName evidence="16">Outer membrane receptor proteins, mostly Fe transport</fullName>
    </submittedName>
</protein>
<proteinExistence type="inferred from homology"/>
<keyword evidence="13" id="KW-0732">Signal</keyword>
<feature type="chain" id="PRO_5012911044" evidence="13">
    <location>
        <begin position="27"/>
        <end position="776"/>
    </location>
</feature>
<feature type="signal peptide" evidence="13">
    <location>
        <begin position="1"/>
        <end position="26"/>
    </location>
</feature>
<keyword evidence="17" id="KW-1185">Reference proteome</keyword>
<sequence length="776" mass="84410">MKKKSIQGASLAAVLAGVLLQAPAWAADREADAAADSGEIIVTAQKRAEPLQKVPVSAAVVSGITLQKQGVASIQDAVQHVPAVYVSQAGPANLLFIRGVGSGDNNPLFEQSVATFVDGIYRGRSRSTQSSFLDIERVEVLKGPQSVYFGNNSIAGVFNIATKNPGDHWEGYVRGLYNFNFDNATIEGAVGGPVTDTLGIRVAGLVQRGDGWLLDKSSGIHIPRVRNYAGRVTLLWKPTDRLSVNLKAHAERGRQKGGLAAKLTNCPPLPIFTNVNFGCTAAIAAGDDTRPNYVRSQNPDQGIDFDAQSAISTISYEADPFTLTSVTGYYHHKYNLKLDVDAASPDLANFTVPERFSQFSQEFRVASNGTGPFDYMFGAYYEHDKLRGQIYANYGLFTPILPNLVPPLAPYLPFGQADDFRQVSDIYGLFASVVVRPTDKLDITLAARQSWVDKHFGINQYFGMATQPFGPIVPLPAALAPVAAAVGKQLGLGVAGYRAENRSDAHFSPSITIGYDFTPDIRGYAKYVNGFKAGGYNGLEHTGLPGTLSFGPEYVDSYEVGLKTQWFNRRLTFNIAAFRSDFEGLQQSAIGTNGVQGGIFPVVRNAKGARSQGIETDMAWRVNEHWNTSLSLTWLDSKFTDFKNAGGSPTDIALGHPTIDLSGKRGRYAPELSGNFNVEYMFDLGQSLQVKLRPEAMFTTRYNISPNNDPLLWQEGFVKLGATVSVANPSQGWEFSVIGKNLTDRRIMNFEAGSNGSYIIGTEEPWSISAQLRYDF</sequence>
<evidence type="ECO:0000256" key="7">
    <source>
        <dbReference type="ARBA" id="ARBA00023065"/>
    </source>
</evidence>
<evidence type="ECO:0000256" key="11">
    <source>
        <dbReference type="PROSITE-ProRule" id="PRU01360"/>
    </source>
</evidence>
<evidence type="ECO:0000313" key="16">
    <source>
        <dbReference type="EMBL" id="SKC10012.1"/>
    </source>
</evidence>
<dbReference type="CDD" id="cd01347">
    <property type="entry name" value="ligand_gated_channel"/>
    <property type="match status" value="1"/>
</dbReference>
<name>A0A1T5GNK8_9SPHN</name>
<dbReference type="GO" id="GO:0009279">
    <property type="term" value="C:cell outer membrane"/>
    <property type="evidence" value="ECO:0007669"/>
    <property type="project" value="UniProtKB-SubCell"/>
</dbReference>
<reference evidence="17" key="1">
    <citation type="submission" date="2017-02" db="EMBL/GenBank/DDBJ databases">
        <authorList>
            <person name="Varghese N."/>
            <person name="Submissions S."/>
        </authorList>
    </citation>
    <scope>NUCLEOTIDE SEQUENCE [LARGE SCALE GENOMIC DNA]</scope>
    <source>
        <strain evidence="17">UM2</strain>
    </source>
</reference>
<dbReference type="Gene3D" id="2.40.170.20">
    <property type="entry name" value="TonB-dependent receptor, beta-barrel domain"/>
    <property type="match status" value="1"/>
</dbReference>
<dbReference type="AlphaFoldDB" id="A0A1T5GNK8"/>
<dbReference type="InterPro" id="IPR012910">
    <property type="entry name" value="Plug_dom"/>
</dbReference>
<evidence type="ECO:0000256" key="4">
    <source>
        <dbReference type="ARBA" id="ARBA00022496"/>
    </source>
</evidence>
<dbReference type="InterPro" id="IPR036942">
    <property type="entry name" value="Beta-barrel_TonB_sf"/>
</dbReference>
<evidence type="ECO:0000256" key="12">
    <source>
        <dbReference type="RuleBase" id="RU003357"/>
    </source>
</evidence>
<gene>
    <name evidence="16" type="ORF">SAMN06295920_11712</name>
</gene>
<dbReference type="RefSeq" id="WP_079650798.1">
    <property type="nucleotide sequence ID" value="NZ_FUYM01000017.1"/>
</dbReference>
<keyword evidence="9 11" id="KW-0472">Membrane</keyword>
<evidence type="ECO:0000256" key="9">
    <source>
        <dbReference type="ARBA" id="ARBA00023136"/>
    </source>
</evidence>
<feature type="domain" description="TonB-dependent receptor-like beta-barrel" evidence="14">
    <location>
        <begin position="291"/>
        <end position="742"/>
    </location>
</feature>
<keyword evidence="5 11" id="KW-0812">Transmembrane</keyword>
<dbReference type="PANTHER" id="PTHR32552">
    <property type="entry name" value="FERRICHROME IRON RECEPTOR-RELATED"/>
    <property type="match status" value="1"/>
</dbReference>
<keyword evidence="10 11" id="KW-0998">Cell outer membrane</keyword>
<evidence type="ECO:0000256" key="2">
    <source>
        <dbReference type="ARBA" id="ARBA00022448"/>
    </source>
</evidence>
<keyword evidence="7" id="KW-0406">Ion transport</keyword>
<keyword evidence="16" id="KW-0675">Receptor</keyword>
<dbReference type="InterPro" id="IPR039426">
    <property type="entry name" value="TonB-dep_rcpt-like"/>
</dbReference>
<dbReference type="GO" id="GO:0006826">
    <property type="term" value="P:iron ion transport"/>
    <property type="evidence" value="ECO:0007669"/>
    <property type="project" value="UniProtKB-KW"/>
</dbReference>